<dbReference type="eggNOG" id="COG0340">
    <property type="taxonomic scope" value="Bacteria"/>
</dbReference>
<name>A0A060R8W8_9BACT</name>
<evidence type="ECO:0000259" key="2">
    <source>
        <dbReference type="PROSITE" id="PS51733"/>
    </source>
</evidence>
<evidence type="ECO:0000313" key="3">
    <source>
        <dbReference type="EMBL" id="CDN32011.1"/>
    </source>
</evidence>
<protein>
    <submittedName>
        <fullName evidence="3">Biotin operon repressor / Biotin-protein ligase</fullName>
        <ecNumber evidence="3">6.3.4.15</ecNumber>
    </submittedName>
</protein>
<dbReference type="HOGENOM" id="CLU_051096_3_1_10"/>
<dbReference type="InterPro" id="IPR004143">
    <property type="entry name" value="BPL_LPL_catalytic"/>
</dbReference>
<dbReference type="Pfam" id="PF03099">
    <property type="entry name" value="BPL_LplA_LipB"/>
    <property type="match status" value="1"/>
</dbReference>
<dbReference type="PANTHER" id="PTHR12835:SF5">
    <property type="entry name" value="BIOTIN--PROTEIN LIGASE"/>
    <property type="match status" value="1"/>
</dbReference>
<gene>
    <name evidence="3" type="ORF">BN938_1933</name>
</gene>
<dbReference type="CDD" id="cd16442">
    <property type="entry name" value="BPL"/>
    <property type="match status" value="1"/>
</dbReference>
<dbReference type="EMBL" id="HG934468">
    <property type="protein sequence ID" value="CDN32011.1"/>
    <property type="molecule type" value="Genomic_DNA"/>
</dbReference>
<dbReference type="KEGG" id="rbc:BN938_1933"/>
<dbReference type="InterPro" id="IPR004408">
    <property type="entry name" value="Biotin_CoA_COase_ligase"/>
</dbReference>
<sequence>MKSEGFSIEHFSTLTSTNDHAMGYDYPHGTVIVAENQTAGRGQRGNLWQAQAGANLTFSLVVHPRHIPVCEQYTISMIAALAACDTLREWGVDCEIKWSNDIYVNDKKIGGILIEHSFHSENLAKSVIGVGLNINQTHFPPEIPNPTSMSLLCGGSYDKTPILDAFITCFRERYSQSNTRLHADYTQRLWRREGQWRFRDKEGDFVASIREVDNKTGQLTLLDERGELRRYWFKEVEFLL</sequence>
<dbReference type="PANTHER" id="PTHR12835">
    <property type="entry name" value="BIOTIN PROTEIN LIGASE"/>
    <property type="match status" value="1"/>
</dbReference>
<dbReference type="Gene3D" id="3.30.930.10">
    <property type="entry name" value="Bira Bifunctional Protein, Domain 2"/>
    <property type="match status" value="1"/>
</dbReference>
<feature type="domain" description="BPL/LPL catalytic" evidence="2">
    <location>
        <begin position="5"/>
        <end position="178"/>
    </location>
</feature>
<keyword evidence="1 3" id="KW-0436">Ligase</keyword>
<dbReference type="Proteomes" id="UP000027616">
    <property type="component" value="Chromosome I"/>
</dbReference>
<evidence type="ECO:0000256" key="1">
    <source>
        <dbReference type="ARBA" id="ARBA00022598"/>
    </source>
</evidence>
<dbReference type="GO" id="GO:0004077">
    <property type="term" value="F:biotin--[biotin carboxyl-carrier protein] ligase activity"/>
    <property type="evidence" value="ECO:0007669"/>
    <property type="project" value="UniProtKB-EC"/>
</dbReference>
<dbReference type="NCBIfam" id="TIGR00121">
    <property type="entry name" value="birA_ligase"/>
    <property type="match status" value="1"/>
</dbReference>
<dbReference type="InterPro" id="IPR045864">
    <property type="entry name" value="aa-tRNA-synth_II/BPL/LPL"/>
</dbReference>
<dbReference type="EC" id="6.3.4.15" evidence="3"/>
<keyword evidence="4" id="KW-1185">Reference proteome</keyword>
<organism evidence="3 4">
    <name type="scientific">Mucinivorans hirudinis</name>
    <dbReference type="NCBI Taxonomy" id="1433126"/>
    <lineage>
        <taxon>Bacteria</taxon>
        <taxon>Pseudomonadati</taxon>
        <taxon>Bacteroidota</taxon>
        <taxon>Bacteroidia</taxon>
        <taxon>Bacteroidales</taxon>
        <taxon>Rikenellaceae</taxon>
        <taxon>Mucinivorans</taxon>
    </lineage>
</organism>
<reference evidence="3 4" key="1">
    <citation type="journal article" date="2015" name="Genome Announc.">
        <title>Complete Genome Sequence of the Novel Leech Symbiont Mucinivorans hirudinis M3T.</title>
        <authorList>
            <person name="Nelson M.C."/>
            <person name="Bomar L."/>
            <person name="Graf J."/>
        </authorList>
    </citation>
    <scope>NUCLEOTIDE SEQUENCE [LARGE SCALE GENOMIC DNA]</scope>
    <source>
        <strain evidence="4">M3</strain>
    </source>
</reference>
<evidence type="ECO:0000313" key="4">
    <source>
        <dbReference type="Proteomes" id="UP000027616"/>
    </source>
</evidence>
<dbReference type="AlphaFoldDB" id="A0A060R8W8"/>
<dbReference type="PROSITE" id="PS51733">
    <property type="entry name" value="BPL_LPL_CATALYTIC"/>
    <property type="match status" value="1"/>
</dbReference>
<proteinExistence type="predicted"/>
<accession>A0A060R8W8</accession>
<dbReference type="PATRIC" id="fig|1433126.3.peg.1910"/>
<dbReference type="SUPFAM" id="SSF55681">
    <property type="entry name" value="Class II aaRS and biotin synthetases"/>
    <property type="match status" value="1"/>
</dbReference>
<dbReference type="OrthoDB" id="9807064at2"/>
<dbReference type="GO" id="GO:0005737">
    <property type="term" value="C:cytoplasm"/>
    <property type="evidence" value="ECO:0007669"/>
    <property type="project" value="TreeGrafter"/>
</dbReference>
<dbReference type="STRING" id="1433126.BN938_1933"/>